<evidence type="ECO:0000256" key="1">
    <source>
        <dbReference type="ARBA" id="ARBA00004123"/>
    </source>
</evidence>
<dbReference type="PANTHER" id="PTHR15696">
    <property type="entry name" value="SMG-7 SUPPRESSOR WITH MORPHOLOGICAL EFFECT ON GENITALIA PROTEIN 7"/>
    <property type="match status" value="1"/>
</dbReference>
<feature type="region of interest" description="Disordered" evidence="6">
    <location>
        <begin position="502"/>
        <end position="609"/>
    </location>
</feature>
<evidence type="ECO:0000259" key="7">
    <source>
        <dbReference type="SMART" id="SM00670"/>
    </source>
</evidence>
<feature type="compositionally biased region" description="Gly residues" evidence="6">
    <location>
        <begin position="1007"/>
        <end position="1019"/>
    </location>
</feature>
<dbReference type="Pfam" id="PF10374">
    <property type="entry name" value="EST1"/>
    <property type="match status" value="1"/>
</dbReference>
<dbReference type="GO" id="GO:0005737">
    <property type="term" value="C:cytoplasm"/>
    <property type="evidence" value="ECO:0007669"/>
    <property type="project" value="UniProtKB-SubCell"/>
</dbReference>
<feature type="compositionally biased region" description="Basic residues" evidence="6">
    <location>
        <begin position="928"/>
        <end position="951"/>
    </location>
</feature>
<gene>
    <name evidence="8" type="ORF">CCAP1982_LOCUS6000</name>
</gene>
<evidence type="ECO:0000256" key="6">
    <source>
        <dbReference type="SAM" id="MobiDB-lite"/>
    </source>
</evidence>
<dbReference type="SMART" id="SM00670">
    <property type="entry name" value="PINc"/>
    <property type="match status" value="1"/>
</dbReference>
<evidence type="ECO:0000313" key="8">
    <source>
        <dbReference type="EMBL" id="CAD6997367.1"/>
    </source>
</evidence>
<dbReference type="CDD" id="cd09884">
    <property type="entry name" value="PIN_Smg5-like"/>
    <property type="match status" value="1"/>
</dbReference>
<organism evidence="8 9">
    <name type="scientific">Ceratitis capitata</name>
    <name type="common">Mediterranean fruit fly</name>
    <name type="synonym">Tephritis capitata</name>
    <dbReference type="NCBI Taxonomy" id="7213"/>
    <lineage>
        <taxon>Eukaryota</taxon>
        <taxon>Metazoa</taxon>
        <taxon>Ecdysozoa</taxon>
        <taxon>Arthropoda</taxon>
        <taxon>Hexapoda</taxon>
        <taxon>Insecta</taxon>
        <taxon>Pterygota</taxon>
        <taxon>Neoptera</taxon>
        <taxon>Endopterygota</taxon>
        <taxon>Diptera</taxon>
        <taxon>Brachycera</taxon>
        <taxon>Muscomorpha</taxon>
        <taxon>Tephritoidea</taxon>
        <taxon>Tephritidae</taxon>
        <taxon>Ceratitis</taxon>
        <taxon>Ceratitis</taxon>
    </lineage>
</organism>
<dbReference type="Gene3D" id="1.25.40.10">
    <property type="entry name" value="Tetratricopeptide repeat domain"/>
    <property type="match status" value="1"/>
</dbReference>
<evidence type="ECO:0000256" key="4">
    <source>
        <dbReference type="ARBA" id="ARBA00023161"/>
    </source>
</evidence>
<dbReference type="GO" id="GO:0005697">
    <property type="term" value="C:telomerase holoenzyme complex"/>
    <property type="evidence" value="ECO:0007669"/>
    <property type="project" value="TreeGrafter"/>
</dbReference>
<feature type="domain" description="PIN" evidence="7">
    <location>
        <begin position="1083"/>
        <end position="1213"/>
    </location>
</feature>
<feature type="region of interest" description="Disordered" evidence="6">
    <location>
        <begin position="724"/>
        <end position="749"/>
    </location>
</feature>
<dbReference type="OrthoDB" id="5920073at2759"/>
<evidence type="ECO:0000256" key="3">
    <source>
        <dbReference type="ARBA" id="ARBA00022490"/>
    </source>
</evidence>
<dbReference type="Pfam" id="PF13638">
    <property type="entry name" value="PIN_4"/>
    <property type="match status" value="1"/>
</dbReference>
<evidence type="ECO:0000256" key="2">
    <source>
        <dbReference type="ARBA" id="ARBA00004496"/>
    </source>
</evidence>
<dbReference type="Gene3D" id="3.40.50.1010">
    <property type="entry name" value="5'-nuclease"/>
    <property type="match status" value="1"/>
</dbReference>
<feature type="compositionally biased region" description="Basic residues" evidence="6">
    <location>
        <begin position="559"/>
        <end position="574"/>
    </location>
</feature>
<dbReference type="PANTHER" id="PTHR15696:SF7">
    <property type="entry name" value="NONSENSE-MEDIATED MRNA DECAY FACTOR"/>
    <property type="match status" value="1"/>
</dbReference>
<name>A0A811UHN0_CERCA</name>
<sequence>MEQCFSSGGSNASGDSVGGYCQSSAVVNAGGSNGSGGASDIIYNKNVTQNSGGNGNGLTPEVKEIYRSLYIVAKQLDDEKKHIHSITELFQNDLEQKRSQLVQLCKKIVFKDYQSVGKKAREIMWRKGYYEFIAYVKKNWHRELKDTTQPSSQDNLQKLERFLCAGISNYKRMAAKMEEIYDLDLKYLIDFTIISENYIREMENKQIPDSNCVGGDISAAHPVDKSLEAVSFALDTIHSALLSLGDLHRYFLDFRIDTHLKITKEQAAKYYFEAFKLNPAIGMSQNQLGTLYYGQNYDLDSIYHYLYSLVSIVPFELSENNVCKLFSAHAEYLEKLDPEKIEFSLQDFYARFYLIVDIFFFDKEVPDFNSLCHCVLVDLRKVLCSKAFTIEEGCIFKIISILFFCLSKLKMINSQKVYSLNAFLVAVCSDLMDACIVNLEQTILAKSPENEKFHGVYAERFEEFNLVVRKSRNEYKNWLVTIGEADRKEKKLNAKLSLKDCSSDSRESQHSHDEYINKTQDSHKHTKINGGPDKNVDPISTRSSDEAKESDLKTPLSCKSKKKGMKLRRRRRKIAQSDDSSCYDTESDMDTDFSTEDEDYTDLSSNFDTDFSDIEAEPVADDREDCDETDFAKHSSKLEPQKEITPRLFSGASKESLTSNEGVGPTFSDNEDIVIEEEKIIYPDEQQSQLAKQRTDSQEVDSEELLHSFEVLQLNGSDSLNFKSTDNEELLPPGAQKNDKHHTIDDVNLNPGEPPKKLVYRNKYTKINPNIIVEFARHEPTMRALKILYDWLRINHEILFGCYHSNPEFIHKIMKLLNYCNIDIFTRKVYFEREFLTTPNVRTQLGDLFDVRANVPLAEDFVFKNFDIFQGTQLTLDWETTIREHVTPEEECILRIFKMVDFGFFICKQKKFNYRFCVKTRRFTENAKKKREEKKSSSRRRERRTMKNATRKRVEGRTRRYSDRKNGIVRKSYTSNEEKDTVEECKKVPRKGYLRNRNMEKSITSGNSGGAGGGGGGGTSASTTTNSAICDKILMQSSSGADEERSETMSKKCEIMGKLWLKNEVETLEEELRKNPMNIIMTPFLVVDAKALTEYNGIVKNLVKTKKFIVLIPNAVLNELDDLKKRSENARNVIRWLEQEFKHGNRHLRAQRDNENLTLSLLKIPRKLDRDASVFLQIAQFCNHLVANHSDPKSTEFQTNVVTYLSGDSLYEKQRNQTNFSFTGILDAIPVRYEQISNFYSKFKANKK</sequence>
<evidence type="ECO:0000313" key="9">
    <source>
        <dbReference type="Proteomes" id="UP000606786"/>
    </source>
</evidence>
<dbReference type="FunFam" id="3.40.50.1010:FF:000033">
    <property type="entry name" value="Blast:Protein SMG5"/>
    <property type="match status" value="1"/>
</dbReference>
<feature type="compositionally biased region" description="Acidic residues" evidence="6">
    <location>
        <begin position="585"/>
        <end position="601"/>
    </location>
</feature>
<protein>
    <submittedName>
        <fullName evidence="8">(Mediterranean fruit fly) hypothetical protein</fullName>
    </submittedName>
</protein>
<reference evidence="8" key="1">
    <citation type="submission" date="2020-11" db="EMBL/GenBank/DDBJ databases">
        <authorList>
            <person name="Whitehead M."/>
        </authorList>
    </citation>
    <scope>NUCLEOTIDE SEQUENCE</scope>
    <source>
        <strain evidence="8">EGII</strain>
    </source>
</reference>
<dbReference type="InterPro" id="IPR011990">
    <property type="entry name" value="TPR-like_helical_dom_sf"/>
</dbReference>
<dbReference type="InterPro" id="IPR018834">
    <property type="entry name" value="DNA/RNA-bd_Est1-type"/>
</dbReference>
<proteinExistence type="predicted"/>
<dbReference type="SUPFAM" id="SSF48452">
    <property type="entry name" value="TPR-like"/>
    <property type="match status" value="1"/>
</dbReference>
<dbReference type="InterPro" id="IPR002716">
    <property type="entry name" value="PIN_dom"/>
</dbReference>
<dbReference type="EMBL" id="CAJHJT010000012">
    <property type="protein sequence ID" value="CAD6997367.1"/>
    <property type="molecule type" value="Genomic_DNA"/>
</dbReference>
<feature type="region of interest" description="Disordered" evidence="6">
    <location>
        <begin position="995"/>
        <end position="1022"/>
    </location>
</feature>
<evidence type="ECO:0000256" key="5">
    <source>
        <dbReference type="ARBA" id="ARBA00023242"/>
    </source>
</evidence>
<keyword evidence="5" id="KW-0539">Nucleus</keyword>
<dbReference type="Proteomes" id="UP000606786">
    <property type="component" value="Unassembled WGS sequence"/>
</dbReference>
<dbReference type="Pfam" id="PF10373">
    <property type="entry name" value="EST1_DNA_bind"/>
    <property type="match status" value="1"/>
</dbReference>
<dbReference type="InterPro" id="IPR019458">
    <property type="entry name" value="Est1-like_N"/>
</dbReference>
<dbReference type="GO" id="GO:0000184">
    <property type="term" value="P:nuclear-transcribed mRNA catabolic process, nonsense-mediated decay"/>
    <property type="evidence" value="ECO:0007669"/>
    <property type="project" value="UniProtKB-KW"/>
</dbReference>
<feature type="region of interest" description="Disordered" evidence="6">
    <location>
        <begin position="927"/>
        <end position="959"/>
    </location>
</feature>
<feature type="region of interest" description="Disordered" evidence="6">
    <location>
        <begin position="642"/>
        <end position="670"/>
    </location>
</feature>
<comment type="subcellular location">
    <subcellularLocation>
        <location evidence="2">Cytoplasm</location>
    </subcellularLocation>
    <subcellularLocation>
        <location evidence="1">Nucleus</location>
    </subcellularLocation>
</comment>
<feature type="compositionally biased region" description="Basic and acidic residues" evidence="6">
    <location>
        <begin position="502"/>
        <end position="523"/>
    </location>
</feature>
<comment type="caution">
    <text evidence="8">The sequence shown here is derived from an EMBL/GenBank/DDBJ whole genome shotgun (WGS) entry which is preliminary data.</text>
</comment>
<keyword evidence="9" id="KW-1185">Reference proteome</keyword>
<dbReference type="GO" id="GO:0070034">
    <property type="term" value="F:telomerase RNA binding"/>
    <property type="evidence" value="ECO:0007669"/>
    <property type="project" value="TreeGrafter"/>
</dbReference>
<dbReference type="InterPro" id="IPR045153">
    <property type="entry name" value="Est1/Ebs1-like"/>
</dbReference>
<keyword evidence="3" id="KW-0963">Cytoplasm</keyword>
<accession>A0A811UHN0</accession>
<keyword evidence="4" id="KW-0866">Nonsense-mediated mRNA decay</keyword>
<dbReference type="AlphaFoldDB" id="A0A811UHN0"/>
<feature type="compositionally biased region" description="Basic and acidic residues" evidence="6">
    <location>
        <begin position="543"/>
        <end position="552"/>
    </location>
</feature>
<dbReference type="GO" id="GO:0042162">
    <property type="term" value="F:telomeric DNA binding"/>
    <property type="evidence" value="ECO:0007669"/>
    <property type="project" value="TreeGrafter"/>
</dbReference>